<dbReference type="CDD" id="cd16913">
    <property type="entry name" value="YkuD_like"/>
    <property type="match status" value="1"/>
</dbReference>
<proteinExistence type="inferred from homology"/>
<comment type="caution">
    <text evidence="9">The sequence shown here is derived from an EMBL/GenBank/DDBJ whole genome shotgun (WGS) entry which is preliminary data.</text>
</comment>
<keyword evidence="3" id="KW-0808">Transferase</keyword>
<comment type="similarity">
    <text evidence="2">Belongs to the YkuD family.</text>
</comment>
<keyword evidence="6 7" id="KW-0961">Cell wall biogenesis/degradation</keyword>
<dbReference type="PANTHER" id="PTHR30582">
    <property type="entry name" value="L,D-TRANSPEPTIDASE"/>
    <property type="match status" value="1"/>
</dbReference>
<feature type="domain" description="L,D-TPase catalytic" evidence="8">
    <location>
        <begin position="102"/>
        <end position="246"/>
    </location>
</feature>
<evidence type="ECO:0000256" key="6">
    <source>
        <dbReference type="ARBA" id="ARBA00023316"/>
    </source>
</evidence>
<feature type="active site" description="Nucleophile" evidence="7">
    <location>
        <position position="222"/>
    </location>
</feature>
<dbReference type="InterPro" id="IPR005490">
    <property type="entry name" value="LD_TPept_cat_dom"/>
</dbReference>
<reference evidence="9 10" key="1">
    <citation type="submission" date="2022-06" db="EMBL/GenBank/DDBJ databases">
        <authorList>
            <person name="Xuan X."/>
        </authorList>
    </citation>
    <scope>NUCLEOTIDE SEQUENCE [LARGE SCALE GENOMIC DNA]</scope>
    <source>
        <strain evidence="9 10">2V75</strain>
    </source>
</reference>
<keyword evidence="4 7" id="KW-0133">Cell shape</keyword>
<dbReference type="Proteomes" id="UP001206312">
    <property type="component" value="Unassembled WGS sequence"/>
</dbReference>
<evidence type="ECO:0000256" key="2">
    <source>
        <dbReference type="ARBA" id="ARBA00005992"/>
    </source>
</evidence>
<protein>
    <submittedName>
        <fullName evidence="9">L,D-transpeptidase</fullName>
    </submittedName>
</protein>
<dbReference type="EMBL" id="JAMXIB010000001">
    <property type="protein sequence ID" value="MCO5723402.1"/>
    <property type="molecule type" value="Genomic_DNA"/>
</dbReference>
<comment type="pathway">
    <text evidence="1 7">Cell wall biogenesis; peptidoglycan biosynthesis.</text>
</comment>
<evidence type="ECO:0000256" key="7">
    <source>
        <dbReference type="PROSITE-ProRule" id="PRU01373"/>
    </source>
</evidence>
<keyword evidence="10" id="KW-1185">Reference proteome</keyword>
<name>A0ABT1AUY0_9FLAO</name>
<dbReference type="Pfam" id="PF03734">
    <property type="entry name" value="YkuD"/>
    <property type="match status" value="1"/>
</dbReference>
<evidence type="ECO:0000259" key="8">
    <source>
        <dbReference type="PROSITE" id="PS52029"/>
    </source>
</evidence>
<dbReference type="PROSITE" id="PS52029">
    <property type="entry name" value="LD_TPASE"/>
    <property type="match status" value="1"/>
</dbReference>
<dbReference type="InterPro" id="IPR038063">
    <property type="entry name" value="Transpep_catalytic_dom"/>
</dbReference>
<sequence length="271" mass="30848">MQKAPIAIEISKPVPIGAYFRFMDSVVARYRLAVPYPLTEHLIVHANPWIIDTLVATDYYQRVARGNFVYDQKELVVLPGGKQLLLPDSSAGERLHKRMKAFGVDVNIPEFRLRVFEDSLELFAFPVRVGQNRTRFLAQSGRETDLRTRPGSGRIIRHERNPAFYNPVDGKRFYSTLRDDGKRTLMPLIPWIETEINGRRNGQMIHPTTNPVTLGKASSNGCIGTSEAAAWVIYYHAPLGTPVRIRYDLVNPNPENGPGRFRDIYGWGRQE</sequence>
<evidence type="ECO:0000313" key="10">
    <source>
        <dbReference type="Proteomes" id="UP001206312"/>
    </source>
</evidence>
<accession>A0ABT1AUY0</accession>
<evidence type="ECO:0000256" key="3">
    <source>
        <dbReference type="ARBA" id="ARBA00022679"/>
    </source>
</evidence>
<evidence type="ECO:0000256" key="5">
    <source>
        <dbReference type="ARBA" id="ARBA00022984"/>
    </source>
</evidence>
<gene>
    <name evidence="9" type="ORF">NG653_00955</name>
</gene>
<dbReference type="InterPro" id="IPR050979">
    <property type="entry name" value="LD-transpeptidase"/>
</dbReference>
<evidence type="ECO:0000256" key="4">
    <source>
        <dbReference type="ARBA" id="ARBA00022960"/>
    </source>
</evidence>
<dbReference type="Gene3D" id="2.40.440.10">
    <property type="entry name" value="L,D-transpeptidase catalytic domain-like"/>
    <property type="match status" value="1"/>
</dbReference>
<feature type="active site" description="Proton donor/acceptor" evidence="7">
    <location>
        <position position="206"/>
    </location>
</feature>
<organism evidence="9 10">
    <name type="scientific">Robiginitalea marina</name>
    <dbReference type="NCBI Taxonomy" id="2954105"/>
    <lineage>
        <taxon>Bacteria</taxon>
        <taxon>Pseudomonadati</taxon>
        <taxon>Bacteroidota</taxon>
        <taxon>Flavobacteriia</taxon>
        <taxon>Flavobacteriales</taxon>
        <taxon>Flavobacteriaceae</taxon>
        <taxon>Robiginitalea</taxon>
    </lineage>
</organism>
<evidence type="ECO:0000313" key="9">
    <source>
        <dbReference type="EMBL" id="MCO5723402.1"/>
    </source>
</evidence>
<evidence type="ECO:0000256" key="1">
    <source>
        <dbReference type="ARBA" id="ARBA00004752"/>
    </source>
</evidence>
<dbReference type="SUPFAM" id="SSF141523">
    <property type="entry name" value="L,D-transpeptidase catalytic domain-like"/>
    <property type="match status" value="1"/>
</dbReference>
<keyword evidence="5 7" id="KW-0573">Peptidoglycan synthesis</keyword>